<dbReference type="Proteomes" id="UP000032229">
    <property type="component" value="Chromosome"/>
</dbReference>
<dbReference type="STRING" id="1454006.AW14_02660"/>
<keyword evidence="3" id="KW-1185">Reference proteome</keyword>
<feature type="transmembrane region" description="Helical" evidence="1">
    <location>
        <begin position="100"/>
        <end position="122"/>
    </location>
</feature>
<protein>
    <submittedName>
        <fullName evidence="2">Membrane protein</fullName>
    </submittedName>
</protein>
<accession>A0A0C5VU75</accession>
<sequence>MNTFDILFFHFFQFYKNKKNKNANNIATLYVMFLQACLILLLGIFFTVFFKQMHMQTMSASKTWTLFVLISIFLYFKNWIQYGGVKRKVLNAKLLKNKKLTYSMTWLWLLPIIVLVFCFILFQAL</sequence>
<evidence type="ECO:0000313" key="2">
    <source>
        <dbReference type="EMBL" id="AJR02711.1"/>
    </source>
</evidence>
<feature type="transmembrane region" description="Helical" evidence="1">
    <location>
        <begin position="62"/>
        <end position="80"/>
    </location>
</feature>
<evidence type="ECO:0000256" key="1">
    <source>
        <dbReference type="SAM" id="Phobius"/>
    </source>
</evidence>
<keyword evidence="1" id="KW-1133">Transmembrane helix</keyword>
<dbReference type="RefSeq" id="WP_044637392.1">
    <property type="nucleotide sequence ID" value="NZ_CP007202.1"/>
</dbReference>
<proteinExistence type="predicted"/>
<dbReference type="HOGENOM" id="CLU_1991173_0_0_10"/>
<dbReference type="OrthoDB" id="1445921at2"/>
<gene>
    <name evidence="2" type="ORF">AW14_02660</name>
</gene>
<reference evidence="2 3" key="1">
    <citation type="submission" date="2014-02" db="EMBL/GenBank/DDBJ databases">
        <authorList>
            <person name="Young C.-C."/>
            <person name="Hameed A."/>
            <person name="Huang H.-C."/>
            <person name="Shahina M."/>
        </authorList>
    </citation>
    <scope>NUCLEOTIDE SEQUENCE [LARGE SCALE GENOMIC DNA]</scope>
    <source>
        <strain evidence="2 3">CC-SAMT-1</strain>
    </source>
</reference>
<name>A0A0C5VU75_9FLAO</name>
<dbReference type="EMBL" id="CP007202">
    <property type="protein sequence ID" value="AJR02711.1"/>
    <property type="molecule type" value="Genomic_DNA"/>
</dbReference>
<keyword evidence="1" id="KW-0812">Transmembrane</keyword>
<organism evidence="2 3">
    <name type="scientific">Siansivirga zeaxanthinifaciens CC-SAMT-1</name>
    <dbReference type="NCBI Taxonomy" id="1454006"/>
    <lineage>
        <taxon>Bacteria</taxon>
        <taxon>Pseudomonadati</taxon>
        <taxon>Bacteroidota</taxon>
        <taxon>Flavobacteriia</taxon>
        <taxon>Flavobacteriales</taxon>
        <taxon>Flavobacteriaceae</taxon>
        <taxon>Siansivirga</taxon>
    </lineage>
</organism>
<dbReference type="KEGG" id="sze:AW14_02660"/>
<evidence type="ECO:0000313" key="3">
    <source>
        <dbReference type="Proteomes" id="UP000032229"/>
    </source>
</evidence>
<dbReference type="AlphaFoldDB" id="A0A0C5VU75"/>
<keyword evidence="1" id="KW-0472">Membrane</keyword>
<feature type="transmembrane region" description="Helical" evidence="1">
    <location>
        <begin position="26"/>
        <end position="50"/>
    </location>
</feature>